<comment type="caution">
    <text evidence="8">The sequence shown here is derived from an EMBL/GenBank/DDBJ whole genome shotgun (WGS) entry which is preliminary data.</text>
</comment>
<evidence type="ECO:0000256" key="7">
    <source>
        <dbReference type="SAM" id="MobiDB-lite"/>
    </source>
</evidence>
<keyword evidence="3 6" id="KW-0815">Transposition</keyword>
<dbReference type="PANTHER" id="PTHR33217:SF8">
    <property type="entry name" value="MUTATOR FAMILY TRANSPOSASE"/>
    <property type="match status" value="1"/>
</dbReference>
<comment type="function">
    <text evidence="1 6">Required for the transposition of the insertion element.</text>
</comment>
<name>A0A8J7MF00_9BACT</name>
<feature type="compositionally biased region" description="Basic residues" evidence="7">
    <location>
        <begin position="68"/>
        <end position="84"/>
    </location>
</feature>
<reference evidence="8" key="1">
    <citation type="submission" date="2021-01" db="EMBL/GenBank/DDBJ databases">
        <title>Modified the classification status of verrucomicrobia.</title>
        <authorList>
            <person name="Feng X."/>
        </authorList>
    </citation>
    <scope>NUCLEOTIDE SEQUENCE</scope>
    <source>
        <strain evidence="8">_KCTC 22039</strain>
    </source>
</reference>
<dbReference type="RefSeq" id="WP_200310654.1">
    <property type="nucleotide sequence ID" value="NZ_JAENIM010000029.1"/>
</dbReference>
<evidence type="ECO:0000256" key="3">
    <source>
        <dbReference type="ARBA" id="ARBA00022578"/>
    </source>
</evidence>
<dbReference type="EMBL" id="JAENIM010000029">
    <property type="protein sequence ID" value="MBK1790624.1"/>
    <property type="molecule type" value="Genomic_DNA"/>
</dbReference>
<proteinExistence type="inferred from homology"/>
<dbReference type="GO" id="GO:0003677">
    <property type="term" value="F:DNA binding"/>
    <property type="evidence" value="ECO:0007669"/>
    <property type="project" value="UniProtKB-UniRule"/>
</dbReference>
<evidence type="ECO:0000256" key="5">
    <source>
        <dbReference type="ARBA" id="ARBA00023172"/>
    </source>
</evidence>
<keyword evidence="5 6" id="KW-0233">DNA recombination</keyword>
<dbReference type="Proteomes" id="UP000624703">
    <property type="component" value="Unassembled WGS sequence"/>
</dbReference>
<sequence length="115" mass="12957">MKKKKTEADKALDEFFNLFIAKQKAAGASPAELAVQGDDLIKKLMKRFYESALAGEMDDHLGYEKGQRKGGKRGNVRNGTSRKKAISEHGELEVAIPRDRKGEFEPKILPKNQRR</sequence>
<dbReference type="AlphaFoldDB" id="A0A8J7MF00"/>
<evidence type="ECO:0000256" key="6">
    <source>
        <dbReference type="RuleBase" id="RU365089"/>
    </source>
</evidence>
<keyword evidence="6" id="KW-0814">Transposable element</keyword>
<protein>
    <recommendedName>
        <fullName evidence="6">Mutator family transposase</fullName>
    </recommendedName>
</protein>
<feature type="compositionally biased region" description="Basic and acidic residues" evidence="7">
    <location>
        <begin position="85"/>
        <end position="108"/>
    </location>
</feature>
<dbReference type="PANTHER" id="PTHR33217">
    <property type="entry name" value="TRANSPOSASE FOR INSERTION SEQUENCE ELEMENT IS1081"/>
    <property type="match status" value="1"/>
</dbReference>
<feature type="region of interest" description="Disordered" evidence="7">
    <location>
        <begin position="59"/>
        <end position="115"/>
    </location>
</feature>
<gene>
    <name evidence="8" type="ORF">JIN82_05570</name>
</gene>
<evidence type="ECO:0000313" key="9">
    <source>
        <dbReference type="Proteomes" id="UP000624703"/>
    </source>
</evidence>
<accession>A0A8J7MF00</accession>
<evidence type="ECO:0000256" key="2">
    <source>
        <dbReference type="ARBA" id="ARBA00010961"/>
    </source>
</evidence>
<feature type="non-terminal residue" evidence="8">
    <location>
        <position position="115"/>
    </location>
</feature>
<comment type="similarity">
    <text evidence="2 6">Belongs to the transposase mutator family.</text>
</comment>
<dbReference type="GO" id="GO:0006313">
    <property type="term" value="P:DNA transposition"/>
    <property type="evidence" value="ECO:0007669"/>
    <property type="project" value="UniProtKB-UniRule"/>
</dbReference>
<keyword evidence="4 6" id="KW-0238">DNA-binding</keyword>
<evidence type="ECO:0000256" key="1">
    <source>
        <dbReference type="ARBA" id="ARBA00002190"/>
    </source>
</evidence>
<keyword evidence="9" id="KW-1185">Reference proteome</keyword>
<dbReference type="Pfam" id="PF00872">
    <property type="entry name" value="Transposase_mut"/>
    <property type="match status" value="1"/>
</dbReference>
<dbReference type="GO" id="GO:0004803">
    <property type="term" value="F:transposase activity"/>
    <property type="evidence" value="ECO:0007669"/>
    <property type="project" value="UniProtKB-UniRule"/>
</dbReference>
<evidence type="ECO:0000313" key="8">
    <source>
        <dbReference type="EMBL" id="MBK1790624.1"/>
    </source>
</evidence>
<evidence type="ECO:0000256" key="4">
    <source>
        <dbReference type="ARBA" id="ARBA00023125"/>
    </source>
</evidence>
<organism evidence="8 9">
    <name type="scientific">Persicirhabdus sediminis</name>
    <dbReference type="NCBI Taxonomy" id="454144"/>
    <lineage>
        <taxon>Bacteria</taxon>
        <taxon>Pseudomonadati</taxon>
        <taxon>Verrucomicrobiota</taxon>
        <taxon>Verrucomicrobiia</taxon>
        <taxon>Verrucomicrobiales</taxon>
        <taxon>Verrucomicrobiaceae</taxon>
        <taxon>Persicirhabdus</taxon>
    </lineage>
</organism>
<dbReference type="InterPro" id="IPR001207">
    <property type="entry name" value="Transposase_mutator"/>
</dbReference>